<organism evidence="2 3">
    <name type="scientific">Sinosporangium siamense</name>
    <dbReference type="NCBI Taxonomy" id="1367973"/>
    <lineage>
        <taxon>Bacteria</taxon>
        <taxon>Bacillati</taxon>
        <taxon>Actinomycetota</taxon>
        <taxon>Actinomycetes</taxon>
        <taxon>Streptosporangiales</taxon>
        <taxon>Streptosporangiaceae</taxon>
        <taxon>Sinosporangium</taxon>
    </lineage>
</organism>
<keyword evidence="1" id="KW-1133">Transmembrane helix</keyword>
<feature type="transmembrane region" description="Helical" evidence="1">
    <location>
        <begin position="37"/>
        <end position="54"/>
    </location>
</feature>
<keyword evidence="1" id="KW-0812">Transmembrane</keyword>
<protein>
    <submittedName>
        <fullName evidence="2">Uncharacterized protein</fullName>
    </submittedName>
</protein>
<reference evidence="2" key="1">
    <citation type="submission" date="2021-01" db="EMBL/GenBank/DDBJ databases">
        <title>Whole genome shotgun sequence of Sinosporangium siamense NBRC 109515.</title>
        <authorList>
            <person name="Komaki H."/>
            <person name="Tamura T."/>
        </authorList>
    </citation>
    <scope>NUCLEOTIDE SEQUENCE</scope>
    <source>
        <strain evidence="2">NBRC 109515</strain>
    </source>
</reference>
<gene>
    <name evidence="2" type="ORF">Ssi02_37170</name>
</gene>
<proteinExistence type="predicted"/>
<name>A0A919RGJ4_9ACTN</name>
<dbReference type="Proteomes" id="UP000606172">
    <property type="component" value="Unassembled WGS sequence"/>
</dbReference>
<evidence type="ECO:0000313" key="3">
    <source>
        <dbReference type="Proteomes" id="UP000606172"/>
    </source>
</evidence>
<dbReference type="AlphaFoldDB" id="A0A919RGJ4"/>
<dbReference type="EMBL" id="BOOW01000023">
    <property type="protein sequence ID" value="GII93486.1"/>
    <property type="molecule type" value="Genomic_DNA"/>
</dbReference>
<comment type="caution">
    <text evidence="2">The sequence shown here is derived from an EMBL/GenBank/DDBJ whole genome shotgun (WGS) entry which is preliminary data.</text>
</comment>
<accession>A0A919RGJ4</accession>
<evidence type="ECO:0000313" key="2">
    <source>
        <dbReference type="EMBL" id="GII93486.1"/>
    </source>
</evidence>
<keyword evidence="1" id="KW-0472">Membrane</keyword>
<sequence>MRTIPPENHPLIALLIITALVVVLVQAGQQAVEVQQMVTAVAVILAMYIGRVTSHKG</sequence>
<evidence type="ECO:0000256" key="1">
    <source>
        <dbReference type="SAM" id="Phobius"/>
    </source>
</evidence>
<keyword evidence="3" id="KW-1185">Reference proteome</keyword>